<feature type="chain" id="PRO_5044617723" evidence="2">
    <location>
        <begin position="24"/>
        <end position="148"/>
    </location>
</feature>
<organism evidence="4 5">
    <name type="scientific">Pseudoduganella flava</name>
    <dbReference type="NCBI Taxonomy" id="871742"/>
    <lineage>
        <taxon>Bacteria</taxon>
        <taxon>Pseudomonadati</taxon>
        <taxon>Pseudomonadota</taxon>
        <taxon>Betaproteobacteria</taxon>
        <taxon>Burkholderiales</taxon>
        <taxon>Oxalobacteraceae</taxon>
        <taxon>Telluria group</taxon>
        <taxon>Pseudoduganella</taxon>
    </lineage>
</organism>
<name>A0A562PH45_9BURK</name>
<accession>A0A562PH45</accession>
<feature type="region of interest" description="Disordered" evidence="1">
    <location>
        <begin position="97"/>
        <end position="148"/>
    </location>
</feature>
<evidence type="ECO:0000313" key="3">
    <source>
        <dbReference type="EMBL" id="QGZ42547.1"/>
    </source>
</evidence>
<evidence type="ECO:0000256" key="1">
    <source>
        <dbReference type="SAM" id="MobiDB-lite"/>
    </source>
</evidence>
<evidence type="ECO:0000313" key="6">
    <source>
        <dbReference type="Proteomes" id="UP000437862"/>
    </source>
</evidence>
<dbReference type="RefSeq" id="WP_145879918.1">
    <property type="nucleotide sequence ID" value="NZ_CP046904.1"/>
</dbReference>
<gene>
    <name evidence="3" type="ORF">GO485_28285</name>
    <name evidence="4" type="ORF">IP92_04751</name>
</gene>
<evidence type="ECO:0000313" key="5">
    <source>
        <dbReference type="Proteomes" id="UP000315112"/>
    </source>
</evidence>
<protein>
    <submittedName>
        <fullName evidence="3">BcpO-related WXXGXW repeat protein</fullName>
    </submittedName>
    <submittedName>
        <fullName evidence="4">YXWGXW repeat-containing protein</fullName>
    </submittedName>
</protein>
<dbReference type="EMBL" id="CP046904">
    <property type="protein sequence ID" value="QGZ42547.1"/>
    <property type="molecule type" value="Genomic_DNA"/>
</dbReference>
<proteinExistence type="predicted"/>
<reference evidence="3 6" key="3">
    <citation type="submission" date="2019-12" db="EMBL/GenBank/DDBJ databases">
        <title>Draft Genome Sequences of Six Type Strains of the Genus Massilia.</title>
        <authorList>
            <person name="Miess H."/>
            <person name="Frediansyah A."/>
            <person name="Goeker M."/>
            <person name="Gross H."/>
        </authorList>
    </citation>
    <scope>NUCLEOTIDE SEQUENCE [LARGE SCALE GENOMIC DNA]</scope>
    <source>
        <strain evidence="3 6">DSM 26639</strain>
    </source>
</reference>
<dbReference type="AlphaFoldDB" id="A0A562PH45"/>
<dbReference type="Proteomes" id="UP000315112">
    <property type="component" value="Unassembled WGS sequence"/>
</dbReference>
<dbReference type="SUPFAM" id="SSF103647">
    <property type="entry name" value="TSP type-3 repeat"/>
    <property type="match status" value="1"/>
</dbReference>
<evidence type="ECO:0000313" key="4">
    <source>
        <dbReference type="EMBL" id="TWI43698.1"/>
    </source>
</evidence>
<sequence>MKRLLIATMLAGSLGAATLPATAGTAVIVVRTAPPAPRHEAMPPPRHGYVWAPGYWNWNGHRYVWVGGHYVRARAGYHWSAPAWQERDGRWQFTRGEWRRGDRDHDGVPNRYDRDRDNDGVPNRYDRDRDNDGVPNRHDDRPDNPRRH</sequence>
<reference evidence="4 5" key="1">
    <citation type="journal article" date="2015" name="Stand. Genomic Sci.">
        <title>Genomic Encyclopedia of Bacterial and Archaeal Type Strains, Phase III: the genomes of soil and plant-associated and newly described type strains.</title>
        <authorList>
            <person name="Whitman W.B."/>
            <person name="Woyke T."/>
            <person name="Klenk H.P."/>
            <person name="Zhou Y."/>
            <person name="Lilburn T.G."/>
            <person name="Beck B.J."/>
            <person name="De Vos P."/>
            <person name="Vandamme P."/>
            <person name="Eisen J.A."/>
            <person name="Garrity G."/>
            <person name="Hugenholtz P."/>
            <person name="Kyrpides N.C."/>
        </authorList>
    </citation>
    <scope>NUCLEOTIDE SEQUENCE [LARGE SCALE GENOMIC DNA]</scope>
    <source>
        <strain evidence="4 5">CGMCC 1.10685</strain>
    </source>
</reference>
<reference evidence="4" key="2">
    <citation type="submission" date="2019-07" db="EMBL/GenBank/DDBJ databases">
        <authorList>
            <person name="Whitman W."/>
            <person name="Huntemann M."/>
            <person name="Clum A."/>
            <person name="Pillay M."/>
            <person name="Palaniappan K."/>
            <person name="Varghese N."/>
            <person name="Mikhailova N."/>
            <person name="Stamatis D."/>
            <person name="Reddy T."/>
            <person name="Daum C."/>
            <person name="Shapiro N."/>
            <person name="Ivanova N."/>
            <person name="Kyrpides N."/>
            <person name="Woyke T."/>
        </authorList>
    </citation>
    <scope>NUCLEOTIDE SEQUENCE</scope>
    <source>
        <strain evidence="4">CGMCC 1.10685</strain>
    </source>
</reference>
<dbReference type="Proteomes" id="UP000437862">
    <property type="component" value="Chromosome"/>
</dbReference>
<dbReference type="GO" id="GO:0005509">
    <property type="term" value="F:calcium ion binding"/>
    <property type="evidence" value="ECO:0007669"/>
    <property type="project" value="InterPro"/>
</dbReference>
<evidence type="ECO:0000256" key="2">
    <source>
        <dbReference type="SAM" id="SignalP"/>
    </source>
</evidence>
<dbReference type="Pfam" id="PF12779">
    <property type="entry name" value="WXXGXW"/>
    <property type="match status" value="1"/>
</dbReference>
<keyword evidence="6" id="KW-1185">Reference proteome</keyword>
<feature type="signal peptide" evidence="2">
    <location>
        <begin position="1"/>
        <end position="23"/>
    </location>
</feature>
<dbReference type="InterPro" id="IPR024447">
    <property type="entry name" value="YXWGXW_rpt"/>
</dbReference>
<keyword evidence="2" id="KW-0732">Signal</keyword>
<dbReference type="EMBL" id="VLKW01000011">
    <property type="protein sequence ID" value="TWI43698.1"/>
    <property type="molecule type" value="Genomic_DNA"/>
</dbReference>
<dbReference type="InterPro" id="IPR028974">
    <property type="entry name" value="TSP_type-3_rpt"/>
</dbReference>
<dbReference type="OrthoDB" id="121499at2"/>